<dbReference type="EMBL" id="CP035107">
    <property type="protein sequence ID" value="QAR30427.1"/>
    <property type="molecule type" value="Genomic_DNA"/>
</dbReference>
<accession>A0A3R6ATS8</accession>
<reference evidence="1 2" key="1">
    <citation type="submission" date="2019-01" db="EMBL/GenBank/DDBJ databases">
        <title>Whole Genome of Ornithobacterium rhinotracheale FARPER-174b.</title>
        <authorList>
            <person name="Tataje-Lavanda L.A."/>
            <person name="Montalvan A."/>
            <person name="Montesinos R."/>
            <person name="Zimic M."/>
            <person name="Fernandez-Sanchez M."/>
            <person name="Fernandez-Diaz M."/>
        </authorList>
    </citation>
    <scope>NUCLEOTIDE SEQUENCE [LARGE SCALE GENOMIC DNA]</scope>
    <source>
        <strain evidence="1 2">FARPER-174b</strain>
    </source>
</reference>
<organism evidence="1 2">
    <name type="scientific">Ornithobacterium rhinotracheale</name>
    <dbReference type="NCBI Taxonomy" id="28251"/>
    <lineage>
        <taxon>Bacteria</taxon>
        <taxon>Pseudomonadati</taxon>
        <taxon>Bacteroidota</taxon>
        <taxon>Flavobacteriia</taxon>
        <taxon>Flavobacteriales</taxon>
        <taxon>Weeksellaceae</taxon>
        <taxon>Ornithobacterium</taxon>
    </lineage>
</organism>
<proteinExistence type="predicted"/>
<dbReference type="RefSeq" id="WP_128500918.1">
    <property type="nucleotide sequence ID" value="NZ_CP035107.1"/>
</dbReference>
<dbReference type="AlphaFoldDB" id="A0A3R6ATS8"/>
<name>A0A3R6ATS8_ORNRH</name>
<evidence type="ECO:0000313" key="2">
    <source>
        <dbReference type="Proteomes" id="UP000287701"/>
    </source>
</evidence>
<evidence type="ECO:0000313" key="1">
    <source>
        <dbReference type="EMBL" id="QAR30427.1"/>
    </source>
</evidence>
<gene>
    <name evidence="1" type="ORF">EQP59_03185</name>
</gene>
<protein>
    <submittedName>
        <fullName evidence="1">Uncharacterized protein</fullName>
    </submittedName>
</protein>
<sequence>MIIKSRFNIKNFLTRNNLYSDSHQSFTYDRRKYYFDNNTTNFSNFDIQKTTINNSHNITNNFNQNNKTQNINKTITNNFDQNIYITPKETNKKNNKSEKNESTIVNELTEKQLKKIFIFFQDHKIISTKMNFEIFKEKFLKEKIQISCENIVLREFYDNLVKNSQITFNPESFIKLFINTKTNKLFNYGTFKNNANKASKLTSEIETFFRDFCD</sequence>
<dbReference type="Proteomes" id="UP000287701">
    <property type="component" value="Chromosome"/>
</dbReference>
<dbReference type="OrthoDB" id="9926043at2"/>